<dbReference type="Proteomes" id="UP001163324">
    <property type="component" value="Chromosome 11"/>
</dbReference>
<sequence length="357" mass="39846">MTEHHQRAVSHNQSGDCTLINLGNVHGSINYHLPTPHQAARAEVVRVIPYPRNEDLVCRRDLIDRLDKLLPQTQGFHSAALWGLGGSGKTQIALDYGYRRCGNDEKCSVFWVHADNEASFTSDYKTIGRKLGVDEQLEGSDLLEEVCSKIGERSRWVMIVDNADNLGLFGVGTGPQRTAESLCRYVPHTSHGTVLWTSRDAHIAGTLVSAGRGIEVRSLEADEAMTLLTRTRNDESTAQEAGVTALLEELQRLPLAISQAGAYMPRTSMTASEYLSLLAQGRTRWEVLKMSDADRHRRPEVSNSVLETWRISIERIREESKMSYRMLHVIAGAASDNAPRGIFFSQYASETRRRAQL</sequence>
<keyword evidence="2" id="KW-1185">Reference proteome</keyword>
<evidence type="ECO:0000313" key="1">
    <source>
        <dbReference type="EMBL" id="KAI9896031.1"/>
    </source>
</evidence>
<name>A0ACC0UPP8_9HYPO</name>
<organism evidence="1 2">
    <name type="scientific">Trichothecium roseum</name>
    <dbReference type="NCBI Taxonomy" id="47278"/>
    <lineage>
        <taxon>Eukaryota</taxon>
        <taxon>Fungi</taxon>
        <taxon>Dikarya</taxon>
        <taxon>Ascomycota</taxon>
        <taxon>Pezizomycotina</taxon>
        <taxon>Sordariomycetes</taxon>
        <taxon>Hypocreomycetidae</taxon>
        <taxon>Hypocreales</taxon>
        <taxon>Hypocreales incertae sedis</taxon>
        <taxon>Trichothecium</taxon>
    </lineage>
</organism>
<reference evidence="1" key="1">
    <citation type="submission" date="2022-10" db="EMBL/GenBank/DDBJ databases">
        <title>Complete Genome of Trichothecium roseum strain YXFP-22015, a Plant Pathogen Isolated from Citrus.</title>
        <authorList>
            <person name="Wang Y."/>
            <person name="Zhu L."/>
        </authorList>
    </citation>
    <scope>NUCLEOTIDE SEQUENCE</scope>
    <source>
        <strain evidence="1">YXFP-22015</strain>
    </source>
</reference>
<proteinExistence type="predicted"/>
<accession>A0ACC0UPP8</accession>
<comment type="caution">
    <text evidence="1">The sequence shown here is derived from an EMBL/GenBank/DDBJ whole genome shotgun (WGS) entry which is preliminary data.</text>
</comment>
<evidence type="ECO:0000313" key="2">
    <source>
        <dbReference type="Proteomes" id="UP001163324"/>
    </source>
</evidence>
<gene>
    <name evidence="1" type="ORF">N3K66_009100</name>
</gene>
<protein>
    <submittedName>
        <fullName evidence="1">Uncharacterized protein</fullName>
    </submittedName>
</protein>
<dbReference type="EMBL" id="CM047950">
    <property type="protein sequence ID" value="KAI9896031.1"/>
    <property type="molecule type" value="Genomic_DNA"/>
</dbReference>